<dbReference type="PROSITE" id="PS50102">
    <property type="entry name" value="RRM"/>
    <property type="match status" value="1"/>
</dbReference>
<proteinExistence type="predicted"/>
<accession>A0A4D6KU35</accession>
<keyword evidence="5" id="KW-1185">Reference proteome</keyword>
<keyword evidence="1" id="KW-0694">RNA-binding</keyword>
<evidence type="ECO:0000259" key="3">
    <source>
        <dbReference type="PROSITE" id="PS50102"/>
    </source>
</evidence>
<dbReference type="InterPro" id="IPR000504">
    <property type="entry name" value="RRM_dom"/>
</dbReference>
<sequence>MSYSRRSRYSPSPSPLPYKRYGRSVSRSLSRSMSRSRSRSVSRDAENPGNNLYVTGLSPRITKRELEKHFAAEGKVIDVHLVVDPWTRESRGFGFVTMETVEEADRCVKHLNRSVLEGRVITVEKARRRRGRTPTPGKYLGLRTGDAALQVTLLVVPLAILLTEEATVGLPILQTEVGVVLTLLTMGGGDPILHITHREGGLTLHTTAGTGLMCVMIIIDTGHILALALLIAGLPSASVTDHTLPMTGRMVATTEGTVTGLFLEVPHPMIAIMEGIDTGLFLTVPHLGQGEGQGGVTHGVPLLFQGGEILEVCLPGQGGVLQEAPREVPNIRKIGQGPPVWLQVQDQYPGLILLDLPLLQLEISCSPSA</sequence>
<organism evidence="4 5">
    <name type="scientific">Vigna unguiculata</name>
    <name type="common">Cowpea</name>
    <dbReference type="NCBI Taxonomy" id="3917"/>
    <lineage>
        <taxon>Eukaryota</taxon>
        <taxon>Viridiplantae</taxon>
        <taxon>Streptophyta</taxon>
        <taxon>Embryophyta</taxon>
        <taxon>Tracheophyta</taxon>
        <taxon>Spermatophyta</taxon>
        <taxon>Magnoliopsida</taxon>
        <taxon>eudicotyledons</taxon>
        <taxon>Gunneridae</taxon>
        <taxon>Pentapetalae</taxon>
        <taxon>rosids</taxon>
        <taxon>fabids</taxon>
        <taxon>Fabales</taxon>
        <taxon>Fabaceae</taxon>
        <taxon>Papilionoideae</taxon>
        <taxon>50 kb inversion clade</taxon>
        <taxon>NPAAA clade</taxon>
        <taxon>indigoferoid/millettioid clade</taxon>
        <taxon>Phaseoleae</taxon>
        <taxon>Vigna</taxon>
    </lineage>
</organism>
<dbReference type="InterPro" id="IPR035979">
    <property type="entry name" value="RBD_domain_sf"/>
</dbReference>
<dbReference type="Gene3D" id="3.30.70.330">
    <property type="match status" value="1"/>
</dbReference>
<gene>
    <name evidence="4" type="ORF">DEO72_LG1g1670</name>
</gene>
<dbReference type="InterPro" id="IPR050441">
    <property type="entry name" value="RBM"/>
</dbReference>
<feature type="region of interest" description="Disordered" evidence="2">
    <location>
        <begin position="1"/>
        <end position="51"/>
    </location>
</feature>
<dbReference type="Pfam" id="PF00076">
    <property type="entry name" value="RRM_1"/>
    <property type="match status" value="1"/>
</dbReference>
<feature type="compositionally biased region" description="Low complexity" evidence="2">
    <location>
        <begin position="17"/>
        <end position="33"/>
    </location>
</feature>
<dbReference type="SMART" id="SM00360">
    <property type="entry name" value="RRM"/>
    <property type="match status" value="1"/>
</dbReference>
<reference evidence="4 5" key="1">
    <citation type="submission" date="2019-04" db="EMBL/GenBank/DDBJ databases">
        <title>An improved genome assembly and genetic linkage map for asparagus bean, Vigna unguiculata ssp. sesquipedialis.</title>
        <authorList>
            <person name="Xia Q."/>
            <person name="Zhang R."/>
            <person name="Dong Y."/>
        </authorList>
    </citation>
    <scope>NUCLEOTIDE SEQUENCE [LARGE SCALE GENOMIC DNA]</scope>
    <source>
        <tissue evidence="4">Leaf</tissue>
    </source>
</reference>
<dbReference type="AlphaFoldDB" id="A0A4D6KU35"/>
<dbReference type="InterPro" id="IPR012677">
    <property type="entry name" value="Nucleotide-bd_a/b_plait_sf"/>
</dbReference>
<evidence type="ECO:0000313" key="5">
    <source>
        <dbReference type="Proteomes" id="UP000501690"/>
    </source>
</evidence>
<dbReference type="SUPFAM" id="SSF54928">
    <property type="entry name" value="RNA-binding domain, RBD"/>
    <property type="match status" value="1"/>
</dbReference>
<dbReference type="EMBL" id="CP039345">
    <property type="protein sequence ID" value="QCD78041.1"/>
    <property type="molecule type" value="Genomic_DNA"/>
</dbReference>
<evidence type="ECO:0000313" key="4">
    <source>
        <dbReference type="EMBL" id="QCD78041.1"/>
    </source>
</evidence>
<dbReference type="FunFam" id="3.30.70.330:FF:000790">
    <property type="entry name" value="Serine/arginine-rich splicing factor SR45a"/>
    <property type="match status" value="1"/>
</dbReference>
<protein>
    <submittedName>
        <fullName evidence="4">Transformer-2 protein</fullName>
    </submittedName>
</protein>
<evidence type="ECO:0000256" key="2">
    <source>
        <dbReference type="SAM" id="MobiDB-lite"/>
    </source>
</evidence>
<dbReference type="GO" id="GO:0003723">
    <property type="term" value="F:RNA binding"/>
    <property type="evidence" value="ECO:0007669"/>
    <property type="project" value="UniProtKB-UniRule"/>
</dbReference>
<dbReference type="PANTHER" id="PTHR48034">
    <property type="entry name" value="TRANSFORMER-2 SEX-DETERMINING PROTEIN-RELATED"/>
    <property type="match status" value="1"/>
</dbReference>
<feature type="domain" description="RRM" evidence="3">
    <location>
        <begin position="50"/>
        <end position="128"/>
    </location>
</feature>
<dbReference type="Proteomes" id="UP000501690">
    <property type="component" value="Linkage Group LG1"/>
</dbReference>
<evidence type="ECO:0000256" key="1">
    <source>
        <dbReference type="PROSITE-ProRule" id="PRU00176"/>
    </source>
</evidence>
<name>A0A4D6KU35_VIGUN</name>